<evidence type="ECO:0000256" key="15">
    <source>
        <dbReference type="ARBA" id="ARBA00048766"/>
    </source>
</evidence>
<gene>
    <name evidence="18" type="ORF">BD289DRAFT_466549</name>
</gene>
<keyword evidence="11" id="KW-0961">Cell wall biogenesis/degradation</keyword>
<dbReference type="EMBL" id="KZ678416">
    <property type="protein sequence ID" value="PSR90750.1"/>
    <property type="molecule type" value="Genomic_DNA"/>
</dbReference>
<evidence type="ECO:0000256" key="3">
    <source>
        <dbReference type="ARBA" id="ARBA00022525"/>
    </source>
</evidence>
<evidence type="ECO:0000256" key="6">
    <source>
        <dbReference type="ARBA" id="ARBA00022801"/>
    </source>
</evidence>
<dbReference type="GO" id="GO:0045490">
    <property type="term" value="P:pectin catabolic process"/>
    <property type="evidence" value="ECO:0007669"/>
    <property type="project" value="UniProtKB-ARBA"/>
</dbReference>
<evidence type="ECO:0000256" key="8">
    <source>
        <dbReference type="ARBA" id="ARBA00023180"/>
    </source>
</evidence>
<comment type="similarity">
    <text evidence="2 16">Belongs to the glycosyl hydrolase 28 family.</text>
</comment>
<comment type="function">
    <text evidence="13">Specific in hydrolyzing the terminal glycosidic bond of polygalacturonic acid and oligogalacturonates.</text>
</comment>
<dbReference type="GO" id="GO:0047911">
    <property type="term" value="F:galacturan 1,4-alpha-galacturonidase activity"/>
    <property type="evidence" value="ECO:0007669"/>
    <property type="project" value="UniProtKB-EC"/>
</dbReference>
<evidence type="ECO:0000256" key="17">
    <source>
        <dbReference type="SAM" id="SignalP"/>
    </source>
</evidence>
<feature type="signal peptide" evidence="17">
    <location>
        <begin position="1"/>
        <end position="18"/>
    </location>
</feature>
<dbReference type="OrthoDB" id="187139at2759"/>
<dbReference type="GO" id="GO:0071555">
    <property type="term" value="P:cell wall organization"/>
    <property type="evidence" value="ECO:0007669"/>
    <property type="project" value="UniProtKB-KW"/>
</dbReference>
<evidence type="ECO:0000256" key="12">
    <source>
        <dbReference type="ARBA" id="ARBA00023326"/>
    </source>
</evidence>
<dbReference type="InterPro" id="IPR011050">
    <property type="entry name" value="Pectin_lyase_fold/virulence"/>
</dbReference>
<evidence type="ECO:0000256" key="1">
    <source>
        <dbReference type="ARBA" id="ARBA00004613"/>
    </source>
</evidence>
<dbReference type="InterPro" id="IPR006626">
    <property type="entry name" value="PbH1"/>
</dbReference>
<dbReference type="EC" id="3.2.1.67" evidence="14"/>
<evidence type="ECO:0000256" key="5">
    <source>
        <dbReference type="ARBA" id="ARBA00022737"/>
    </source>
</evidence>
<keyword evidence="6 16" id="KW-0378">Hydrolase</keyword>
<dbReference type="AlphaFoldDB" id="A0A2T3AC41"/>
<dbReference type="Pfam" id="PF00295">
    <property type="entry name" value="Glyco_hydro_28"/>
    <property type="match status" value="1"/>
</dbReference>
<dbReference type="SUPFAM" id="SSF51126">
    <property type="entry name" value="Pectin lyase-like"/>
    <property type="match status" value="1"/>
</dbReference>
<protein>
    <recommendedName>
        <fullName evidence="14">galacturonan 1,4-alpha-galacturonidase</fullName>
        <ecNumber evidence="14">3.2.1.67</ecNumber>
    </recommendedName>
</protein>
<evidence type="ECO:0000256" key="7">
    <source>
        <dbReference type="ARBA" id="ARBA00023157"/>
    </source>
</evidence>
<keyword evidence="8" id="KW-0325">Glycoprotein</keyword>
<evidence type="ECO:0000256" key="11">
    <source>
        <dbReference type="ARBA" id="ARBA00023316"/>
    </source>
</evidence>
<comment type="catalytic activity">
    <reaction evidence="15">
        <text>[(1-&gt;4)-alpha-D-galacturonosyl](n) + H2O = alpha-D-galacturonate + [(1-&gt;4)-alpha-D-galacturonosyl](n-1)</text>
        <dbReference type="Rhea" id="RHEA:14117"/>
        <dbReference type="Rhea" id="RHEA-COMP:14570"/>
        <dbReference type="Rhea" id="RHEA-COMP:14572"/>
        <dbReference type="ChEBI" id="CHEBI:15377"/>
        <dbReference type="ChEBI" id="CHEBI:58658"/>
        <dbReference type="ChEBI" id="CHEBI:140523"/>
        <dbReference type="EC" id="3.2.1.67"/>
    </reaction>
</comment>
<evidence type="ECO:0000256" key="2">
    <source>
        <dbReference type="ARBA" id="ARBA00008834"/>
    </source>
</evidence>
<evidence type="ECO:0000313" key="18">
    <source>
        <dbReference type="EMBL" id="PSR90750.1"/>
    </source>
</evidence>
<dbReference type="InterPro" id="IPR012334">
    <property type="entry name" value="Pectin_lyas_fold"/>
</dbReference>
<evidence type="ECO:0000256" key="14">
    <source>
        <dbReference type="ARBA" id="ARBA00038933"/>
    </source>
</evidence>
<dbReference type="GO" id="GO:0004650">
    <property type="term" value="F:polygalacturonase activity"/>
    <property type="evidence" value="ECO:0007669"/>
    <property type="project" value="InterPro"/>
</dbReference>
<feature type="chain" id="PRO_5015728740" description="galacturonan 1,4-alpha-galacturonidase" evidence="17">
    <location>
        <begin position="19"/>
        <end position="434"/>
    </location>
</feature>
<reference evidence="18 19" key="1">
    <citation type="journal article" date="2018" name="Mycol. Prog.">
        <title>Coniella lustricola, a new species from submerged detritus.</title>
        <authorList>
            <person name="Raudabaugh D.B."/>
            <person name="Iturriaga T."/>
            <person name="Carver A."/>
            <person name="Mondo S."/>
            <person name="Pangilinan J."/>
            <person name="Lipzen A."/>
            <person name="He G."/>
            <person name="Amirebrahimi M."/>
            <person name="Grigoriev I.V."/>
            <person name="Miller A.N."/>
        </authorList>
    </citation>
    <scope>NUCLEOTIDE SEQUENCE [LARGE SCALE GENOMIC DNA]</scope>
    <source>
        <strain evidence="18 19">B22-T-1</strain>
    </source>
</reference>
<dbReference type="InterPro" id="IPR000743">
    <property type="entry name" value="Glyco_hydro_28"/>
</dbReference>
<organism evidence="18 19">
    <name type="scientific">Coniella lustricola</name>
    <dbReference type="NCBI Taxonomy" id="2025994"/>
    <lineage>
        <taxon>Eukaryota</taxon>
        <taxon>Fungi</taxon>
        <taxon>Dikarya</taxon>
        <taxon>Ascomycota</taxon>
        <taxon>Pezizomycotina</taxon>
        <taxon>Sordariomycetes</taxon>
        <taxon>Sordariomycetidae</taxon>
        <taxon>Diaporthales</taxon>
        <taxon>Schizoparmaceae</taxon>
        <taxon>Coniella</taxon>
    </lineage>
</organism>
<keyword evidence="9" id="KW-0119">Carbohydrate metabolism</keyword>
<keyword evidence="12" id="KW-0624">Polysaccharide degradation</keyword>
<dbReference type="Gene3D" id="2.160.20.10">
    <property type="entry name" value="Single-stranded right-handed beta-helix, Pectin lyase-like"/>
    <property type="match status" value="1"/>
</dbReference>
<dbReference type="InParanoid" id="A0A2T3AC41"/>
<dbReference type="Proteomes" id="UP000241462">
    <property type="component" value="Unassembled WGS sequence"/>
</dbReference>
<dbReference type="PANTHER" id="PTHR31736">
    <property type="match status" value="1"/>
</dbReference>
<keyword evidence="3" id="KW-0964">Secreted</keyword>
<dbReference type="PANTHER" id="PTHR31736:SF12">
    <property type="entry name" value="EXO-POLYGALACTURONASE, PUTATIVE-RELATED"/>
    <property type="match status" value="1"/>
</dbReference>
<keyword evidence="5" id="KW-0677">Repeat</keyword>
<keyword evidence="4 17" id="KW-0732">Signal</keyword>
<evidence type="ECO:0000256" key="4">
    <source>
        <dbReference type="ARBA" id="ARBA00022729"/>
    </source>
</evidence>
<name>A0A2T3AC41_9PEZI</name>
<evidence type="ECO:0000256" key="16">
    <source>
        <dbReference type="RuleBase" id="RU361169"/>
    </source>
</evidence>
<comment type="subcellular location">
    <subcellularLocation>
        <location evidence="1">Secreted</location>
    </subcellularLocation>
</comment>
<evidence type="ECO:0000256" key="9">
    <source>
        <dbReference type="ARBA" id="ARBA00023277"/>
    </source>
</evidence>
<evidence type="ECO:0000256" key="13">
    <source>
        <dbReference type="ARBA" id="ARBA00037312"/>
    </source>
</evidence>
<dbReference type="STRING" id="2025994.A0A2T3AC41"/>
<keyword evidence="10 16" id="KW-0326">Glycosidase</keyword>
<proteinExistence type="inferred from homology"/>
<dbReference type="GO" id="GO:0005576">
    <property type="term" value="C:extracellular region"/>
    <property type="evidence" value="ECO:0007669"/>
    <property type="project" value="UniProtKB-SubCell"/>
</dbReference>
<keyword evidence="7" id="KW-1015">Disulfide bond</keyword>
<sequence length="434" mass="46883">MRFFSSLLLSLPFAIAQATAWSKTCIVPASGNGTDDSPAIRQAFQECGVNGRVVFSENTTYDVQSVLQLHNLSNVQVDLRGTLVYSTNVRYWIQHGSHYYFQNISIAMEFSGTDIIIDGHDTGVIDGQGQVWYDLALGIGGLFGRPIPFCLRNVTNAVARNFKILQSGKWNFVMVESRNILVDNIYLSSTSDDYQANPGNLGNTDGWDTINSDNITITNSYANTGDDCVSFKPGSTNMYVKNLTCVNTAGIAIGSLGQYEGVFDPVENITVEDVTLIGSRNGAYIKTYMGKRTYYPPQGGGNGTGSVKNVLFKNFHIENITAAPVLIQQCSAWAGWDVPSCSEYPATGFIFDNITWANFTGWMNEAVGTTTVSLVCSPYSECSNIQVDDITVVPATGTGTASRICTNVNGFNASCGVSNSTSVEARMSADGVLT</sequence>
<dbReference type="SMART" id="SM00710">
    <property type="entry name" value="PbH1"/>
    <property type="match status" value="4"/>
</dbReference>
<accession>A0A2T3AC41</accession>
<evidence type="ECO:0000313" key="19">
    <source>
        <dbReference type="Proteomes" id="UP000241462"/>
    </source>
</evidence>
<keyword evidence="19" id="KW-1185">Reference proteome</keyword>
<evidence type="ECO:0000256" key="10">
    <source>
        <dbReference type="ARBA" id="ARBA00023295"/>
    </source>
</evidence>